<feature type="transmembrane region" description="Helical" evidence="6">
    <location>
        <begin position="153"/>
        <end position="174"/>
    </location>
</feature>
<evidence type="ECO:0000313" key="9">
    <source>
        <dbReference type="Proteomes" id="UP000291189"/>
    </source>
</evidence>
<dbReference type="PRINTS" id="PR00164">
    <property type="entry name" value="ABC2TRNSPORT"/>
</dbReference>
<dbReference type="GO" id="GO:0046677">
    <property type="term" value="P:response to antibiotic"/>
    <property type="evidence" value="ECO:0007669"/>
    <property type="project" value="UniProtKB-KW"/>
</dbReference>
<keyword evidence="2 6" id="KW-0812">Transmembrane</keyword>
<sequence>MTSVHVDPAPGRIERLNRQVDYWVTVYKRTWRGSVISSFLMPFLYVVAMGVLLGGLVDSGGASLDGAPSYLAYIAPGLVAAHAMQTAAGETMYPVLGAVKWNKTYLGMVATPLTPADIVTAHLGFVVFRVATACGAFLLVLGVFGLFTSVLGTVLAFFVQILIGLAFGTPLYAYSAGLKDPTPFAVIFRVLIMPLFLFSGAFFPVSNLPDAIEWLAWLSPLWHGVDLTRMLTLGTVDGPLALLHVVVLGTLAGVGYWWSIRRLTRRLMH</sequence>
<feature type="transmembrane region" description="Helical" evidence="6">
    <location>
        <begin position="35"/>
        <end position="57"/>
    </location>
</feature>
<gene>
    <name evidence="8" type="ORF">ETU37_10725</name>
</gene>
<comment type="similarity">
    <text evidence="6">Belongs to the ABC-2 integral membrane protein family.</text>
</comment>
<name>A0A4Q5J4L0_9ACTN</name>
<dbReference type="PANTHER" id="PTHR43229">
    <property type="entry name" value="NODULATION PROTEIN J"/>
    <property type="match status" value="1"/>
</dbReference>
<evidence type="ECO:0000256" key="2">
    <source>
        <dbReference type="ARBA" id="ARBA00022692"/>
    </source>
</evidence>
<keyword evidence="4 6" id="KW-0472">Membrane</keyword>
<dbReference type="PROSITE" id="PS51012">
    <property type="entry name" value="ABC_TM2"/>
    <property type="match status" value="1"/>
</dbReference>
<accession>A0A4Q5J4L0</accession>
<dbReference type="GO" id="GO:0043190">
    <property type="term" value="C:ATP-binding cassette (ABC) transporter complex"/>
    <property type="evidence" value="ECO:0007669"/>
    <property type="project" value="InterPro"/>
</dbReference>
<feature type="transmembrane region" description="Helical" evidence="6">
    <location>
        <begin position="126"/>
        <end position="147"/>
    </location>
</feature>
<organism evidence="8 9">
    <name type="scientific">Nocardioides iriomotensis</name>
    <dbReference type="NCBI Taxonomy" id="715784"/>
    <lineage>
        <taxon>Bacteria</taxon>
        <taxon>Bacillati</taxon>
        <taxon>Actinomycetota</taxon>
        <taxon>Actinomycetes</taxon>
        <taxon>Propionibacteriales</taxon>
        <taxon>Nocardioidaceae</taxon>
        <taxon>Nocardioides</taxon>
    </lineage>
</organism>
<evidence type="ECO:0000313" key="8">
    <source>
        <dbReference type="EMBL" id="RYU12461.1"/>
    </source>
</evidence>
<comment type="subcellular location">
    <subcellularLocation>
        <location evidence="6">Cell membrane</location>
        <topology evidence="6">Multi-pass membrane protein</topology>
    </subcellularLocation>
    <subcellularLocation>
        <location evidence="1">Membrane</location>
        <topology evidence="1">Multi-pass membrane protein</topology>
    </subcellularLocation>
</comment>
<dbReference type="InterPro" id="IPR051784">
    <property type="entry name" value="Nod_factor_ABC_transporter"/>
</dbReference>
<dbReference type="InterPro" id="IPR000412">
    <property type="entry name" value="ABC_2_transport"/>
</dbReference>
<feature type="transmembrane region" description="Helical" evidence="6">
    <location>
        <begin position="240"/>
        <end position="259"/>
    </location>
</feature>
<dbReference type="PIRSF" id="PIRSF006648">
    <property type="entry name" value="DrrB"/>
    <property type="match status" value="1"/>
</dbReference>
<dbReference type="Proteomes" id="UP000291189">
    <property type="component" value="Unassembled WGS sequence"/>
</dbReference>
<evidence type="ECO:0000256" key="6">
    <source>
        <dbReference type="RuleBase" id="RU361157"/>
    </source>
</evidence>
<evidence type="ECO:0000256" key="5">
    <source>
        <dbReference type="ARBA" id="ARBA00023251"/>
    </source>
</evidence>
<keyword evidence="9" id="KW-1185">Reference proteome</keyword>
<evidence type="ECO:0000256" key="3">
    <source>
        <dbReference type="ARBA" id="ARBA00022989"/>
    </source>
</evidence>
<feature type="transmembrane region" description="Helical" evidence="6">
    <location>
        <begin position="186"/>
        <end position="205"/>
    </location>
</feature>
<keyword evidence="3 6" id="KW-1133">Transmembrane helix</keyword>
<protein>
    <recommendedName>
        <fullName evidence="6">Transport permease protein</fullName>
    </recommendedName>
</protein>
<dbReference type="GO" id="GO:0140359">
    <property type="term" value="F:ABC-type transporter activity"/>
    <property type="evidence" value="ECO:0007669"/>
    <property type="project" value="InterPro"/>
</dbReference>
<reference evidence="8 9" key="1">
    <citation type="submission" date="2019-01" db="EMBL/GenBank/DDBJ databases">
        <title>Nocardioides guangzhouensis sp. nov., an actinobacterium isolated from soil.</title>
        <authorList>
            <person name="Fu Y."/>
            <person name="Cai Y."/>
            <person name="Lin Z."/>
            <person name="Chen P."/>
        </authorList>
    </citation>
    <scope>NUCLEOTIDE SEQUENCE [LARGE SCALE GENOMIC DNA]</scope>
    <source>
        <strain evidence="8 9">NBRC 105384</strain>
    </source>
</reference>
<dbReference type="InterPro" id="IPR013525">
    <property type="entry name" value="ABC2_TM"/>
</dbReference>
<dbReference type="PANTHER" id="PTHR43229:SF2">
    <property type="entry name" value="NODULATION PROTEIN J"/>
    <property type="match status" value="1"/>
</dbReference>
<keyword evidence="6" id="KW-0813">Transport</keyword>
<dbReference type="OrthoDB" id="9778589at2"/>
<dbReference type="Pfam" id="PF01061">
    <property type="entry name" value="ABC2_membrane"/>
    <property type="match status" value="1"/>
</dbReference>
<feature type="domain" description="ABC transmembrane type-2" evidence="7">
    <location>
        <begin position="33"/>
        <end position="266"/>
    </location>
</feature>
<evidence type="ECO:0000256" key="4">
    <source>
        <dbReference type="ARBA" id="ARBA00023136"/>
    </source>
</evidence>
<evidence type="ECO:0000256" key="1">
    <source>
        <dbReference type="ARBA" id="ARBA00004141"/>
    </source>
</evidence>
<keyword evidence="6" id="KW-1003">Cell membrane</keyword>
<evidence type="ECO:0000259" key="7">
    <source>
        <dbReference type="PROSITE" id="PS51012"/>
    </source>
</evidence>
<keyword evidence="5" id="KW-0046">Antibiotic resistance</keyword>
<dbReference type="EMBL" id="SDPU01000021">
    <property type="protein sequence ID" value="RYU12461.1"/>
    <property type="molecule type" value="Genomic_DNA"/>
</dbReference>
<dbReference type="RefSeq" id="WP_129987293.1">
    <property type="nucleotide sequence ID" value="NZ_SDPU01000021.1"/>
</dbReference>
<dbReference type="AlphaFoldDB" id="A0A4Q5J4L0"/>
<comment type="caution">
    <text evidence="6">Lacks conserved residue(s) required for the propagation of feature annotation.</text>
</comment>
<comment type="caution">
    <text evidence="8">The sequence shown here is derived from an EMBL/GenBank/DDBJ whole genome shotgun (WGS) entry which is preliminary data.</text>
</comment>
<proteinExistence type="inferred from homology"/>
<dbReference type="InterPro" id="IPR047817">
    <property type="entry name" value="ABC2_TM_bact-type"/>
</dbReference>